<dbReference type="KEGG" id="dtm:BJL86_3121"/>
<dbReference type="EMBL" id="CP015961">
    <property type="protein sequence ID" value="ANI93880.1"/>
    <property type="molecule type" value="Genomic_DNA"/>
</dbReference>
<evidence type="ECO:0000256" key="6">
    <source>
        <dbReference type="ARBA" id="ARBA00023316"/>
    </source>
</evidence>
<evidence type="ECO:0000256" key="7">
    <source>
        <dbReference type="PROSITE-ProRule" id="PRU01373"/>
    </source>
</evidence>
<dbReference type="SUPFAM" id="SSF141523">
    <property type="entry name" value="L,D-transpeptidase catalytic domain-like"/>
    <property type="match status" value="1"/>
</dbReference>
<name>A0A173LRN3_9ACTN</name>
<sequence length="455" mass="48780">MRRLRQRATYSAAVMTAVAALALGGCTIPTDGGNGDNQAEEQATPATINYSFDEDAADVEPNGAEISVEDGTLEEVVVVPSQPGEYSGPTPAANVSSLAQPEDEESGEDAESTSTTAEESADLIPADDPNAVAGTVSEDDTSWTPDGPLDFGQHYTAQVTYAGADGESQSETRDFTVVSPDYIATPTLMSSGGGSIESDREYGVGLVMSVRFDQAPTDRKAAEERMKVETDNPDVEGSWYWITPTQADWRPREYYPSGTNVSVDIDVAGVDLGEGMYGGGERQTANFTIGAKREAIVDDSDKILRMYENGELVGELPTSMGKGGYETHNGVSMHFWTPEGTYTVLDKSPSVVMDSETYGFPIANGGYKTTVAHGVRLSNDGIYTHALDNIWAQGVQNTSHGCLNLSPANAQIYYDWAVAGDVLQVHNTGGPELEPWANGDWNIPWEEWQTGQADF</sequence>
<dbReference type="PANTHER" id="PTHR30582:SF2">
    <property type="entry name" value="L,D-TRANSPEPTIDASE YCIB-RELATED"/>
    <property type="match status" value="1"/>
</dbReference>
<dbReference type="GO" id="GO:0018104">
    <property type="term" value="P:peptidoglycan-protein cross-linking"/>
    <property type="evidence" value="ECO:0007669"/>
    <property type="project" value="TreeGrafter"/>
</dbReference>
<evidence type="ECO:0000313" key="12">
    <source>
        <dbReference type="Proteomes" id="UP000186104"/>
    </source>
</evidence>
<evidence type="ECO:0000256" key="9">
    <source>
        <dbReference type="SAM" id="SignalP"/>
    </source>
</evidence>
<evidence type="ECO:0000313" key="11">
    <source>
        <dbReference type="EMBL" id="ANI93880.1"/>
    </source>
</evidence>
<keyword evidence="2" id="KW-0808">Transferase</keyword>
<feature type="active site" description="Proton donor/acceptor" evidence="7">
    <location>
        <position position="385"/>
    </location>
</feature>
<proteinExistence type="predicted"/>
<feature type="signal peptide" evidence="9">
    <location>
        <begin position="1"/>
        <end position="19"/>
    </location>
</feature>
<dbReference type="GO" id="GO:0071555">
    <property type="term" value="P:cell wall organization"/>
    <property type="evidence" value="ECO:0007669"/>
    <property type="project" value="UniProtKB-UniRule"/>
</dbReference>
<keyword evidence="9" id="KW-0732">Signal</keyword>
<dbReference type="GO" id="GO:0008360">
    <property type="term" value="P:regulation of cell shape"/>
    <property type="evidence" value="ECO:0007669"/>
    <property type="project" value="UniProtKB-UniRule"/>
</dbReference>
<comment type="pathway">
    <text evidence="1 7">Cell wall biogenesis; peptidoglycan biosynthesis.</text>
</comment>
<dbReference type="Pfam" id="PF03734">
    <property type="entry name" value="YkuD"/>
    <property type="match status" value="1"/>
</dbReference>
<dbReference type="InterPro" id="IPR041280">
    <property type="entry name" value="Big_10"/>
</dbReference>
<organism evidence="11 12">
    <name type="scientific">Dietzia timorensis</name>
    <dbReference type="NCBI Taxonomy" id="499555"/>
    <lineage>
        <taxon>Bacteria</taxon>
        <taxon>Bacillati</taxon>
        <taxon>Actinomycetota</taxon>
        <taxon>Actinomycetes</taxon>
        <taxon>Mycobacteriales</taxon>
        <taxon>Dietziaceae</taxon>
        <taxon>Dietzia</taxon>
    </lineage>
</organism>
<dbReference type="PROSITE" id="PS52029">
    <property type="entry name" value="LD_TPASE"/>
    <property type="match status" value="1"/>
</dbReference>
<accession>A0A173LRN3</accession>
<dbReference type="Proteomes" id="UP000186104">
    <property type="component" value="Chromosome"/>
</dbReference>
<dbReference type="PANTHER" id="PTHR30582">
    <property type="entry name" value="L,D-TRANSPEPTIDASE"/>
    <property type="match status" value="1"/>
</dbReference>
<dbReference type="GO" id="GO:0016746">
    <property type="term" value="F:acyltransferase activity"/>
    <property type="evidence" value="ECO:0007669"/>
    <property type="project" value="UniProtKB-KW"/>
</dbReference>
<dbReference type="PROSITE" id="PS51257">
    <property type="entry name" value="PROKAR_LIPOPROTEIN"/>
    <property type="match status" value="1"/>
</dbReference>
<evidence type="ECO:0000256" key="1">
    <source>
        <dbReference type="ARBA" id="ARBA00004752"/>
    </source>
</evidence>
<feature type="active site" description="Nucleophile" evidence="7">
    <location>
        <position position="402"/>
    </location>
</feature>
<feature type="compositionally biased region" description="Acidic residues" evidence="8">
    <location>
        <begin position="101"/>
        <end position="111"/>
    </location>
</feature>
<dbReference type="Pfam" id="PF17964">
    <property type="entry name" value="Big_10"/>
    <property type="match status" value="1"/>
</dbReference>
<keyword evidence="5" id="KW-0012">Acyltransferase</keyword>
<dbReference type="STRING" id="499555.BJL86_3121"/>
<dbReference type="Gene3D" id="2.60.40.3710">
    <property type="match status" value="1"/>
</dbReference>
<reference evidence="11 12" key="1">
    <citation type="submission" date="2016-06" db="EMBL/GenBank/DDBJ databases">
        <title>Complete genome sequence of a saline-alkali tolerant type strain Dietzia timorensis ID05-A0528T.</title>
        <authorList>
            <person name="Wu X."/>
        </authorList>
    </citation>
    <scope>NUCLEOTIDE SEQUENCE [LARGE SCALE GENOMIC DNA]</scope>
    <source>
        <strain evidence="11 12">ID05-A0528</strain>
    </source>
</reference>
<evidence type="ECO:0000259" key="10">
    <source>
        <dbReference type="PROSITE" id="PS52029"/>
    </source>
</evidence>
<dbReference type="AlphaFoldDB" id="A0A173LRN3"/>
<evidence type="ECO:0000256" key="8">
    <source>
        <dbReference type="SAM" id="MobiDB-lite"/>
    </source>
</evidence>
<dbReference type="RefSeq" id="WP_082908627.1">
    <property type="nucleotide sequence ID" value="NZ_CP015961.1"/>
</dbReference>
<dbReference type="InterPro" id="IPR005490">
    <property type="entry name" value="LD_TPept_cat_dom"/>
</dbReference>
<feature type="domain" description="L,D-TPase catalytic" evidence="10">
    <location>
        <begin position="293"/>
        <end position="426"/>
    </location>
</feature>
<protein>
    <submittedName>
        <fullName evidence="11">Putative L,D-transpeptidase LppS</fullName>
    </submittedName>
</protein>
<dbReference type="InterPro" id="IPR038063">
    <property type="entry name" value="Transpep_catalytic_dom"/>
</dbReference>
<gene>
    <name evidence="11" type="ORF">BJL86_3121</name>
</gene>
<dbReference type="GO" id="GO:0005576">
    <property type="term" value="C:extracellular region"/>
    <property type="evidence" value="ECO:0007669"/>
    <property type="project" value="TreeGrafter"/>
</dbReference>
<dbReference type="InterPro" id="IPR050979">
    <property type="entry name" value="LD-transpeptidase"/>
</dbReference>
<dbReference type="GO" id="GO:0071972">
    <property type="term" value="F:peptidoglycan L,D-transpeptidase activity"/>
    <property type="evidence" value="ECO:0007669"/>
    <property type="project" value="TreeGrafter"/>
</dbReference>
<evidence type="ECO:0000256" key="4">
    <source>
        <dbReference type="ARBA" id="ARBA00022984"/>
    </source>
</evidence>
<feature type="chain" id="PRO_5038661338" evidence="9">
    <location>
        <begin position="20"/>
        <end position="455"/>
    </location>
</feature>
<dbReference type="CDD" id="cd16913">
    <property type="entry name" value="YkuD_like"/>
    <property type="match status" value="1"/>
</dbReference>
<dbReference type="UniPathway" id="UPA00219"/>
<keyword evidence="12" id="KW-1185">Reference proteome</keyword>
<dbReference type="Gene3D" id="2.40.440.10">
    <property type="entry name" value="L,D-transpeptidase catalytic domain-like"/>
    <property type="match status" value="1"/>
</dbReference>
<evidence type="ECO:0000256" key="2">
    <source>
        <dbReference type="ARBA" id="ARBA00022679"/>
    </source>
</evidence>
<evidence type="ECO:0000256" key="5">
    <source>
        <dbReference type="ARBA" id="ARBA00023315"/>
    </source>
</evidence>
<dbReference type="Gene3D" id="2.60.40.3780">
    <property type="match status" value="1"/>
</dbReference>
<feature type="region of interest" description="Disordered" evidence="8">
    <location>
        <begin position="81"/>
        <end position="144"/>
    </location>
</feature>
<dbReference type="CDD" id="cd13432">
    <property type="entry name" value="LDT_IgD_like_2"/>
    <property type="match status" value="1"/>
</dbReference>
<keyword evidence="4 7" id="KW-0573">Peptidoglycan synthesis</keyword>
<keyword evidence="3 7" id="KW-0133">Cell shape</keyword>
<dbReference type="OrthoDB" id="5242354at2"/>
<keyword evidence="6 7" id="KW-0961">Cell wall biogenesis/degradation</keyword>
<evidence type="ECO:0000256" key="3">
    <source>
        <dbReference type="ARBA" id="ARBA00022960"/>
    </source>
</evidence>